<reference evidence="2 5" key="1">
    <citation type="submission" date="2018-01" db="EMBL/GenBank/DDBJ databases">
        <authorList>
            <person name="Paulsen S."/>
            <person name="Gram L.K."/>
        </authorList>
    </citation>
    <scope>NUCLEOTIDE SEQUENCE [LARGE SCALE GENOMIC DNA]</scope>
    <source>
        <strain evidence="2 5">S3790</strain>
        <strain evidence="3">S3895</strain>
    </source>
</reference>
<protein>
    <recommendedName>
        <fullName evidence="1">HDOD domain-containing protein</fullName>
    </recommendedName>
</protein>
<evidence type="ECO:0000313" key="5">
    <source>
        <dbReference type="Proteomes" id="UP000307217"/>
    </source>
</evidence>
<reference evidence="2" key="3">
    <citation type="submission" date="2019-09" db="EMBL/GenBank/DDBJ databases">
        <title>Co-occurence of chitin degradation, pigmentation and bioactivity in marine Pseudoalteromonas.</title>
        <authorList>
            <person name="Sonnenschein E.C."/>
            <person name="Bech P.K."/>
        </authorList>
    </citation>
    <scope>NUCLEOTIDE SEQUENCE</scope>
    <source>
        <strain evidence="2">S3790</strain>
        <strain evidence="3">S3895</strain>
    </source>
</reference>
<dbReference type="PROSITE" id="PS51833">
    <property type="entry name" value="HDOD"/>
    <property type="match status" value="1"/>
</dbReference>
<dbReference type="RefSeq" id="WP_138591720.1">
    <property type="nucleotide sequence ID" value="NZ_PNBW01000024.1"/>
</dbReference>
<sequence>MIDIDDSVLKGIKTGFNLPPKPELLSQLQDTLKEPEPDFHQIAKLSSTNIAMSAAALTVLDPSSYGMACTITDIRQAVMLLGLDSITNLSSG</sequence>
<gene>
    <name evidence="2" type="ORF">CWC19_09830</name>
    <name evidence="3" type="ORF">CWC20_05160</name>
</gene>
<accession>A0A5S3V9E6</accession>
<dbReference type="EMBL" id="PNBX01000039">
    <property type="protein sequence ID" value="TMO68359.1"/>
    <property type="molecule type" value="Genomic_DNA"/>
</dbReference>
<evidence type="ECO:0000313" key="4">
    <source>
        <dbReference type="Proteomes" id="UP000307164"/>
    </source>
</evidence>
<keyword evidence="4" id="KW-1185">Reference proteome</keyword>
<evidence type="ECO:0000259" key="1">
    <source>
        <dbReference type="PROSITE" id="PS51833"/>
    </source>
</evidence>
<dbReference type="EMBL" id="PNBW01000024">
    <property type="protein sequence ID" value="TMO76822.1"/>
    <property type="molecule type" value="Genomic_DNA"/>
</dbReference>
<name>A0A5S3V9E6_9GAMM</name>
<dbReference type="Proteomes" id="UP000307164">
    <property type="component" value="Unassembled WGS sequence"/>
</dbReference>
<evidence type="ECO:0000313" key="2">
    <source>
        <dbReference type="EMBL" id="TMO68359.1"/>
    </source>
</evidence>
<dbReference type="InterPro" id="IPR013976">
    <property type="entry name" value="HDOD"/>
</dbReference>
<feature type="domain" description="HDOD" evidence="1">
    <location>
        <begin position="18"/>
        <end position="92"/>
    </location>
</feature>
<organism evidence="2 5">
    <name type="scientific">Pseudoalteromonas aurantia</name>
    <dbReference type="NCBI Taxonomy" id="43654"/>
    <lineage>
        <taxon>Bacteria</taxon>
        <taxon>Pseudomonadati</taxon>
        <taxon>Pseudomonadota</taxon>
        <taxon>Gammaproteobacteria</taxon>
        <taxon>Alteromonadales</taxon>
        <taxon>Pseudoalteromonadaceae</taxon>
        <taxon>Pseudoalteromonas</taxon>
    </lineage>
</organism>
<comment type="caution">
    <text evidence="2">The sequence shown here is derived from an EMBL/GenBank/DDBJ whole genome shotgun (WGS) entry which is preliminary data.</text>
</comment>
<dbReference type="Pfam" id="PF08668">
    <property type="entry name" value="HDOD"/>
    <property type="match status" value="1"/>
</dbReference>
<dbReference type="SUPFAM" id="SSF109604">
    <property type="entry name" value="HD-domain/PDEase-like"/>
    <property type="match status" value="1"/>
</dbReference>
<dbReference type="Gene3D" id="1.10.3210.10">
    <property type="entry name" value="Hypothetical protein af1432"/>
    <property type="match status" value="1"/>
</dbReference>
<dbReference type="Proteomes" id="UP000307217">
    <property type="component" value="Unassembled WGS sequence"/>
</dbReference>
<evidence type="ECO:0000313" key="3">
    <source>
        <dbReference type="EMBL" id="TMO76822.1"/>
    </source>
</evidence>
<dbReference type="AlphaFoldDB" id="A0A5S3V9E6"/>
<reference evidence="4 5" key="2">
    <citation type="submission" date="2019-06" db="EMBL/GenBank/DDBJ databases">
        <title>Co-occurence of chitin degradation, pigmentation and bioactivity in marine Pseudoalteromonas.</title>
        <authorList>
            <person name="Sonnenschein E.C."/>
            <person name="Bech P.K."/>
        </authorList>
    </citation>
    <scope>NUCLEOTIDE SEQUENCE [LARGE SCALE GENOMIC DNA]</scope>
    <source>
        <strain evidence="5">S3790</strain>
        <strain evidence="4">S3895</strain>
    </source>
</reference>
<proteinExistence type="predicted"/>
<dbReference type="OrthoDB" id="9784953at2"/>